<comment type="caution">
    <text evidence="5">The sequence shown here is derived from an EMBL/GenBank/DDBJ whole genome shotgun (WGS) entry which is preliminary data.</text>
</comment>
<feature type="compositionally biased region" description="Basic residues" evidence="2">
    <location>
        <begin position="1071"/>
        <end position="1082"/>
    </location>
</feature>
<dbReference type="Gene3D" id="1.10.10.440">
    <property type="entry name" value="FF domain"/>
    <property type="match status" value="5"/>
</dbReference>
<dbReference type="InterPro" id="IPR036517">
    <property type="entry name" value="FF_domain_sf"/>
</dbReference>
<feature type="region of interest" description="Disordered" evidence="2">
    <location>
        <begin position="151"/>
        <end position="174"/>
    </location>
</feature>
<keyword evidence="1" id="KW-0677">Repeat</keyword>
<sequence>MEPPAWLPKEVQTSTSQVSGSDPPVEGKSSPPTTPAVSCASVVGKSTLKDGDTVSTDSMHDSDTENRANSHGYVASTPSFSYNAPPNANTTSESPRQSSSSTAMINSPGSSSFPKPSVPGVSTSSGPSFSYNISQPEIALSGGQSIRSGMAVASAQSELPKNVSPSATSMQPPVPGQLHPSPFLRGMTTQVMPPPSPVAVPREASSNAANFSYNGHHQLLQKDQSVPSKATSHVAQGPNASASSIPHSVSHHGHSTLGATSTNSNFASPAFWMPSGPPFQMPAGAPRIPVTSGGPGRSPVPSPANAPIPSIAVTSSSSSLRPGSMMPTIPVQANSSPQQPIYGSYASNPLMAAPPQGVWLQPAPIGGLPRPPFLPYPAFPGSFSLPSHRNPLSAVPPSDAQPPGSSIGVPGVASVSSAVSDSMQLVGSGMPLELPPGTDNSKHANAVGFKEELVAIEQLDAWSAHRTETGTVYYYNAVTGQSTYQKPVGFKGEPDKVYAQPTPVSWEKCAGTDWSLVTTNDGKRYYYNAKTKLSSWQIPADVTELRKKQESDVLKEQSMSVPSATTLTEKGSVPLSLSAPAINTGGRDAISLGASVVPVSSSALDLIKKKLQDSTTPATSVQHQASAGATPSELNGSIAVDVVGKGSHSENGKDKVKDDNADGNLSNSSSDSEDVDSGPTKEERAIQFKEMLKERGVAPFSKWEKELPKFVFDPRFKAIPSYSARRALFDHFVRTRAEEERKEKRAAQKAAIEGYKQLLDEAKEDIDHNTDYQTFKRKWGHDPRFEVLDRKERESLLNERVLPLKRSIEEEARAKRAASVSSFKSMLQDNKDICTTSRWSKVKDNLRSDPRYKSVKHEDREALFNEYILELKVCEEEAERAAKAKRDEEEKLKERERALRKRKEREEQEVERVRSKARRKEAIESYQALLVETIKDPQVSWTDAKPKLEKDPQGRAGNPHLDKSDLEKLFREHVKLLHDRCAHEFKALLADVITTDAGAKEYEDGKTVLSSWSTAKRLLKDDARYNKMPRKDRESLWRRHVEDLQRRRKSSVDRDLPEKHGDLRTGDSRKHLSGSRRTHDRR</sequence>
<dbReference type="InterPro" id="IPR036020">
    <property type="entry name" value="WW_dom_sf"/>
</dbReference>
<dbReference type="Pfam" id="PF01846">
    <property type="entry name" value="FF"/>
    <property type="match status" value="4"/>
</dbReference>
<dbReference type="AlphaFoldDB" id="A0AA38T355"/>
<feature type="region of interest" description="Disordered" evidence="2">
    <location>
        <begin position="1"/>
        <end position="133"/>
    </location>
</feature>
<dbReference type="GO" id="GO:0003712">
    <property type="term" value="F:transcription coregulator activity"/>
    <property type="evidence" value="ECO:0007669"/>
    <property type="project" value="TreeGrafter"/>
</dbReference>
<dbReference type="PROSITE" id="PS01159">
    <property type="entry name" value="WW_DOMAIN_1"/>
    <property type="match status" value="2"/>
</dbReference>
<evidence type="ECO:0008006" key="7">
    <source>
        <dbReference type="Google" id="ProtNLM"/>
    </source>
</evidence>
<feature type="compositionally biased region" description="Low complexity" evidence="2">
    <location>
        <begin position="90"/>
        <end position="102"/>
    </location>
</feature>
<dbReference type="SMART" id="SM00456">
    <property type="entry name" value="WW"/>
    <property type="match status" value="2"/>
</dbReference>
<feature type="region of interest" description="Disordered" evidence="2">
    <location>
        <begin position="644"/>
        <end position="681"/>
    </location>
</feature>
<feature type="compositionally biased region" description="Basic and acidic residues" evidence="2">
    <location>
        <begin position="1034"/>
        <end position="1070"/>
    </location>
</feature>
<dbReference type="PANTHER" id="PTHR15377">
    <property type="entry name" value="TRANSCRIPTION ELONGATION REGULATOR 1"/>
    <property type="match status" value="1"/>
</dbReference>
<dbReference type="GO" id="GO:0070063">
    <property type="term" value="F:RNA polymerase binding"/>
    <property type="evidence" value="ECO:0007669"/>
    <property type="project" value="InterPro"/>
</dbReference>
<feature type="compositionally biased region" description="Polar residues" evidence="2">
    <location>
        <begin position="11"/>
        <end position="20"/>
    </location>
</feature>
<dbReference type="GO" id="GO:0005634">
    <property type="term" value="C:nucleus"/>
    <property type="evidence" value="ECO:0007669"/>
    <property type="project" value="TreeGrafter"/>
</dbReference>
<feature type="compositionally biased region" description="Basic and acidic residues" evidence="2">
    <location>
        <begin position="882"/>
        <end position="897"/>
    </location>
</feature>
<organism evidence="5 6">
    <name type="scientific">Centaurea solstitialis</name>
    <name type="common">yellow star-thistle</name>
    <dbReference type="NCBI Taxonomy" id="347529"/>
    <lineage>
        <taxon>Eukaryota</taxon>
        <taxon>Viridiplantae</taxon>
        <taxon>Streptophyta</taxon>
        <taxon>Embryophyta</taxon>
        <taxon>Tracheophyta</taxon>
        <taxon>Spermatophyta</taxon>
        <taxon>Magnoliopsida</taxon>
        <taxon>eudicotyledons</taxon>
        <taxon>Gunneridae</taxon>
        <taxon>Pentapetalae</taxon>
        <taxon>asterids</taxon>
        <taxon>campanulids</taxon>
        <taxon>Asterales</taxon>
        <taxon>Asteraceae</taxon>
        <taxon>Carduoideae</taxon>
        <taxon>Cardueae</taxon>
        <taxon>Centaureinae</taxon>
        <taxon>Centaurea</taxon>
    </lineage>
</organism>
<feature type="domain" description="WW" evidence="3">
    <location>
        <begin position="462"/>
        <end position="489"/>
    </location>
</feature>
<dbReference type="SUPFAM" id="SSF81698">
    <property type="entry name" value="FF domain"/>
    <property type="match status" value="5"/>
</dbReference>
<evidence type="ECO:0000313" key="5">
    <source>
        <dbReference type="EMBL" id="KAJ9549513.1"/>
    </source>
</evidence>
<evidence type="ECO:0000313" key="6">
    <source>
        <dbReference type="Proteomes" id="UP001172457"/>
    </source>
</evidence>
<dbReference type="EMBL" id="JARYMX010000005">
    <property type="protein sequence ID" value="KAJ9549513.1"/>
    <property type="molecule type" value="Genomic_DNA"/>
</dbReference>
<evidence type="ECO:0000259" key="3">
    <source>
        <dbReference type="PROSITE" id="PS50020"/>
    </source>
</evidence>
<feature type="region of interest" description="Disordered" evidence="2">
    <location>
        <begin position="1034"/>
        <end position="1082"/>
    </location>
</feature>
<feature type="region of interest" description="Disordered" evidence="2">
    <location>
        <begin position="943"/>
        <end position="962"/>
    </location>
</feature>
<feature type="compositionally biased region" description="Basic and acidic residues" evidence="2">
    <location>
        <begin position="47"/>
        <end position="68"/>
    </location>
</feature>
<dbReference type="FunFam" id="1.10.10.440:FF:000020">
    <property type="entry name" value="Pre-mRNA-processing protein 40C"/>
    <property type="match status" value="1"/>
</dbReference>
<feature type="region of interest" description="Disordered" evidence="2">
    <location>
        <begin position="282"/>
        <end position="322"/>
    </location>
</feature>
<dbReference type="Proteomes" id="UP001172457">
    <property type="component" value="Chromosome 5"/>
</dbReference>
<dbReference type="PANTHER" id="PTHR15377:SF3">
    <property type="entry name" value="WW DOMAIN-CONTAINING PROTEIN"/>
    <property type="match status" value="1"/>
</dbReference>
<dbReference type="PROSITE" id="PS51676">
    <property type="entry name" value="FF"/>
    <property type="match status" value="4"/>
</dbReference>
<proteinExistence type="predicted"/>
<dbReference type="FunFam" id="1.10.10.440:FF:000028">
    <property type="entry name" value="Pre-mRNA-processing protein 40C"/>
    <property type="match status" value="1"/>
</dbReference>
<evidence type="ECO:0000256" key="2">
    <source>
        <dbReference type="SAM" id="MobiDB-lite"/>
    </source>
</evidence>
<keyword evidence="6" id="KW-1185">Reference proteome</keyword>
<feature type="compositionally biased region" description="Polar residues" evidence="2">
    <location>
        <begin position="103"/>
        <end position="113"/>
    </location>
</feature>
<feature type="region of interest" description="Disordered" evidence="2">
    <location>
        <begin position="615"/>
        <end position="634"/>
    </location>
</feature>
<evidence type="ECO:0000259" key="4">
    <source>
        <dbReference type="PROSITE" id="PS51676"/>
    </source>
</evidence>
<feature type="region of interest" description="Disordered" evidence="2">
    <location>
        <begin position="882"/>
        <end position="908"/>
    </location>
</feature>
<feature type="domain" description="WW" evidence="3">
    <location>
        <begin position="514"/>
        <end position="541"/>
    </location>
</feature>
<dbReference type="CDD" id="cd00201">
    <property type="entry name" value="WW"/>
    <property type="match status" value="1"/>
</dbReference>
<dbReference type="FunFam" id="1.10.10.440:FF:000031">
    <property type="entry name" value="Pre-mRNA-processing protein 40C isoform C"/>
    <property type="match status" value="1"/>
</dbReference>
<dbReference type="PROSITE" id="PS50020">
    <property type="entry name" value="WW_DOMAIN_2"/>
    <property type="match status" value="2"/>
</dbReference>
<dbReference type="FunFam" id="1.10.10.440:FF:000021">
    <property type="entry name" value="pre-mRNA-processing protein 40C isoform X1"/>
    <property type="match status" value="1"/>
</dbReference>
<dbReference type="Pfam" id="PF00397">
    <property type="entry name" value="WW"/>
    <property type="match status" value="1"/>
</dbReference>
<reference evidence="5" key="1">
    <citation type="submission" date="2023-03" db="EMBL/GenBank/DDBJ databases">
        <title>Chromosome-scale reference genome and RAD-based genetic map of yellow starthistle (Centaurea solstitialis) reveal putative structural variation and QTLs associated with invader traits.</title>
        <authorList>
            <person name="Reatini B."/>
            <person name="Cang F.A."/>
            <person name="Jiang Q."/>
            <person name="Mckibben M.T.W."/>
            <person name="Barker M.S."/>
            <person name="Rieseberg L.H."/>
            <person name="Dlugosch K.M."/>
        </authorList>
    </citation>
    <scope>NUCLEOTIDE SEQUENCE</scope>
    <source>
        <strain evidence="5">CAN-66</strain>
        <tissue evidence="5">Leaf</tissue>
    </source>
</reference>
<feature type="compositionally biased region" description="Polar residues" evidence="2">
    <location>
        <begin position="154"/>
        <end position="171"/>
    </location>
</feature>
<name>A0AA38T355_9ASTR</name>
<protein>
    <recommendedName>
        <fullName evidence="7">Pre-mRNA-processing protein 40C</fullName>
    </recommendedName>
</protein>
<accession>A0AA38T355</accession>
<gene>
    <name evidence="5" type="ORF">OSB04_022056</name>
</gene>
<feature type="compositionally biased region" description="Low complexity" evidence="2">
    <location>
        <begin position="307"/>
        <end position="319"/>
    </location>
</feature>
<dbReference type="SUPFAM" id="SSF51045">
    <property type="entry name" value="WW domain"/>
    <property type="match status" value="2"/>
</dbReference>
<feature type="compositionally biased region" description="Basic and acidic residues" evidence="2">
    <location>
        <begin position="647"/>
        <end position="660"/>
    </location>
</feature>
<feature type="compositionally biased region" description="Polar residues" evidence="2">
    <location>
        <begin position="76"/>
        <end position="89"/>
    </location>
</feature>
<evidence type="ECO:0000256" key="1">
    <source>
        <dbReference type="ARBA" id="ARBA00022737"/>
    </source>
</evidence>
<feature type="region of interest" description="Disordered" evidence="2">
    <location>
        <begin position="222"/>
        <end position="261"/>
    </location>
</feature>
<feature type="domain" description="FF" evidence="4">
    <location>
        <begin position="919"/>
        <end position="976"/>
    </location>
</feature>
<dbReference type="InterPro" id="IPR002713">
    <property type="entry name" value="FF_domain"/>
</dbReference>
<dbReference type="InterPro" id="IPR045148">
    <property type="entry name" value="TCRG1-like"/>
</dbReference>
<dbReference type="Gene3D" id="2.20.70.10">
    <property type="match status" value="2"/>
</dbReference>
<feature type="domain" description="FF" evidence="4">
    <location>
        <begin position="748"/>
        <end position="803"/>
    </location>
</feature>
<feature type="compositionally biased region" description="Low complexity" evidence="2">
    <location>
        <begin position="114"/>
        <end position="130"/>
    </location>
</feature>
<dbReference type="SMART" id="SM00441">
    <property type="entry name" value="FF"/>
    <property type="match status" value="5"/>
</dbReference>
<feature type="domain" description="FF" evidence="4">
    <location>
        <begin position="816"/>
        <end position="870"/>
    </location>
</feature>
<feature type="compositionally biased region" description="Polar residues" evidence="2">
    <location>
        <begin position="222"/>
        <end position="247"/>
    </location>
</feature>
<feature type="domain" description="FF" evidence="4">
    <location>
        <begin position="681"/>
        <end position="735"/>
    </location>
</feature>
<feature type="compositionally biased region" description="Basic and acidic residues" evidence="2">
    <location>
        <begin position="944"/>
        <end position="953"/>
    </location>
</feature>
<dbReference type="InterPro" id="IPR001202">
    <property type="entry name" value="WW_dom"/>
</dbReference>